<comment type="caution">
    <text evidence="2">The sequence shown here is derived from an EMBL/GenBank/DDBJ whole genome shotgun (WGS) entry which is preliminary data.</text>
</comment>
<sequence>MSDRPEAGQNHGWRWRPQNIGHRWITGPGWTGATALLGVVVVLLWLWRAIEQAMPGAAAVSWRISAQDLLLTAAVGSVAALVGTAAAALLKRRVPVPFLSVLVMSVLVLLTMGAGPSPVGWLVVCLIVLLTAPLLGSWIGTLIGAASGYGRRPDRRHSAAAAVALLVAAAGAGWLTWPGPGAPEQAAARAGQAPPDPTAAGVHPVTVTAYGTATPGASDRYGSSETATAPLDASAIIEGWDADDVRSEVWGFDASALPVNAAVWAPADEGTYPLLLLAHGNSPHEDSELGFDYLGELLATRGYIVASIDQSFLNTSVLDRAGGIYGADLARARLILAHLDQWAAWTQDGAAPVEATADLSRVALIGHSRGGEAAAVAAALRQADVESELPGADSSAGIDITSVVALAPSDGIIPVDGEPATLEGVNYLTIGGTHDADVGAFAGTKQYARTGIAPGQVKAAVSIYRANHSQFNTRWGSYDAGLGLSKHLLDTEALLGAPDQQQAAAVFVSAFLDVTLSYDRAAMRLFETPAPDAEWLPRTDYRIAVASGDQTGVIGFADVDHSAGDVNTPGPTAGEGTAQMTALPLRTGVSDNTVLHLRPDRPGGEAAVTVDVSDSSPVPEGRVVVDLADARPHEIPGESATVEVDITDSAGRTTTCPLTGPAGLSGQMPATTVKLQALNNGATSEPTLQTHTASADCIANGAVDLGAVEALTFRARGLSNEGLYLDNAGVAGGY</sequence>
<keyword evidence="1" id="KW-0472">Membrane</keyword>
<dbReference type="EMBL" id="JAUTXY010000004">
    <property type="protein sequence ID" value="MEE2058109.1"/>
    <property type="molecule type" value="Genomic_DNA"/>
</dbReference>
<feature type="transmembrane region" description="Helical" evidence="1">
    <location>
        <begin position="158"/>
        <end position="177"/>
    </location>
</feature>
<dbReference type="Gene3D" id="3.40.50.1820">
    <property type="entry name" value="alpha/beta hydrolase"/>
    <property type="match status" value="1"/>
</dbReference>
<organism evidence="2 3">
    <name type="scientific">Rhodococcus artemisiae</name>
    <dbReference type="NCBI Taxonomy" id="714159"/>
    <lineage>
        <taxon>Bacteria</taxon>
        <taxon>Bacillati</taxon>
        <taxon>Actinomycetota</taxon>
        <taxon>Actinomycetes</taxon>
        <taxon>Mycobacteriales</taxon>
        <taxon>Nocardiaceae</taxon>
        <taxon>Rhodococcus</taxon>
    </lineage>
</organism>
<keyword evidence="1" id="KW-1133">Transmembrane helix</keyword>
<evidence type="ECO:0000313" key="3">
    <source>
        <dbReference type="Proteomes" id="UP001336020"/>
    </source>
</evidence>
<feature type="transmembrane region" description="Helical" evidence="1">
    <location>
        <begin position="96"/>
        <end position="115"/>
    </location>
</feature>
<dbReference type="PANTHER" id="PTHR33428:SF2">
    <property type="entry name" value="CHLOROPHYLLASE-2"/>
    <property type="match status" value="1"/>
</dbReference>
<keyword evidence="3" id="KW-1185">Reference proteome</keyword>
<evidence type="ECO:0000313" key="2">
    <source>
        <dbReference type="EMBL" id="MEE2058109.1"/>
    </source>
</evidence>
<protein>
    <recommendedName>
        <fullName evidence="4">Chlorophyllase-like protein</fullName>
    </recommendedName>
</protein>
<dbReference type="RefSeq" id="WP_330133346.1">
    <property type="nucleotide sequence ID" value="NZ_JAUTXY010000004.1"/>
</dbReference>
<dbReference type="Proteomes" id="UP001336020">
    <property type="component" value="Unassembled WGS sequence"/>
</dbReference>
<proteinExistence type="predicted"/>
<dbReference type="SUPFAM" id="SSF53474">
    <property type="entry name" value="alpha/beta-Hydrolases"/>
    <property type="match status" value="1"/>
</dbReference>
<gene>
    <name evidence="2" type="ORF">Q7514_11320</name>
</gene>
<dbReference type="InterPro" id="IPR029058">
    <property type="entry name" value="AB_hydrolase_fold"/>
</dbReference>
<accession>A0ABU7L9X8</accession>
<feature type="transmembrane region" description="Helical" evidence="1">
    <location>
        <begin position="69"/>
        <end position="89"/>
    </location>
</feature>
<name>A0ABU7L9X8_9NOCA</name>
<reference evidence="2 3" key="1">
    <citation type="submission" date="2023-07" db="EMBL/GenBank/DDBJ databases">
        <authorList>
            <person name="Girao M."/>
            <person name="Carvalho M.F."/>
        </authorList>
    </citation>
    <scope>NUCLEOTIDE SEQUENCE [LARGE SCALE GENOMIC DNA]</scope>
    <source>
        <strain evidence="2 3">YIM65754</strain>
    </source>
</reference>
<dbReference type="InterPro" id="IPR017395">
    <property type="entry name" value="Chlorophyllase-like"/>
</dbReference>
<dbReference type="PANTHER" id="PTHR33428">
    <property type="entry name" value="CHLOROPHYLLASE-2, CHLOROPLASTIC"/>
    <property type="match status" value="1"/>
</dbReference>
<evidence type="ECO:0008006" key="4">
    <source>
        <dbReference type="Google" id="ProtNLM"/>
    </source>
</evidence>
<keyword evidence="1" id="KW-0812">Transmembrane</keyword>
<evidence type="ECO:0000256" key="1">
    <source>
        <dbReference type="SAM" id="Phobius"/>
    </source>
</evidence>
<dbReference type="Pfam" id="PF07224">
    <property type="entry name" value="Chlorophyllase"/>
    <property type="match status" value="1"/>
</dbReference>
<feature type="transmembrane region" description="Helical" evidence="1">
    <location>
        <begin position="24"/>
        <end position="47"/>
    </location>
</feature>
<feature type="transmembrane region" description="Helical" evidence="1">
    <location>
        <begin position="121"/>
        <end position="146"/>
    </location>
</feature>